<evidence type="ECO:0000256" key="1">
    <source>
        <dbReference type="SAM" id="Phobius"/>
    </source>
</evidence>
<feature type="transmembrane region" description="Helical" evidence="1">
    <location>
        <begin position="16"/>
        <end position="34"/>
    </location>
</feature>
<protein>
    <submittedName>
        <fullName evidence="2">Chloroplastic</fullName>
    </submittedName>
</protein>
<dbReference type="Proteomes" id="UP001642464">
    <property type="component" value="Unassembled WGS sequence"/>
</dbReference>
<keyword evidence="3" id="KW-1185">Reference proteome</keyword>
<name>A0ABP0JYC6_9DINO</name>
<accession>A0ABP0JYC6</accession>
<evidence type="ECO:0000313" key="3">
    <source>
        <dbReference type="Proteomes" id="UP001642464"/>
    </source>
</evidence>
<keyword evidence="1" id="KW-1133">Transmembrane helix</keyword>
<comment type="caution">
    <text evidence="2">The sequence shown here is derived from an EMBL/GenBank/DDBJ whole genome shotgun (WGS) entry which is preliminary data.</text>
</comment>
<dbReference type="EMBL" id="CAXAMM010009125">
    <property type="protein sequence ID" value="CAK9019512.1"/>
    <property type="molecule type" value="Genomic_DNA"/>
</dbReference>
<organism evidence="2 3">
    <name type="scientific">Durusdinium trenchii</name>
    <dbReference type="NCBI Taxonomy" id="1381693"/>
    <lineage>
        <taxon>Eukaryota</taxon>
        <taxon>Sar</taxon>
        <taxon>Alveolata</taxon>
        <taxon>Dinophyceae</taxon>
        <taxon>Suessiales</taxon>
        <taxon>Symbiodiniaceae</taxon>
        <taxon>Durusdinium</taxon>
    </lineage>
</organism>
<keyword evidence="1" id="KW-0472">Membrane</keyword>
<gene>
    <name evidence="2" type="ORF">SCF082_LOCUS14550</name>
</gene>
<evidence type="ECO:0000313" key="2">
    <source>
        <dbReference type="EMBL" id="CAK9019512.1"/>
    </source>
</evidence>
<feature type="transmembrane region" description="Helical" evidence="1">
    <location>
        <begin position="300"/>
        <end position="320"/>
    </location>
</feature>
<reference evidence="2 3" key="1">
    <citation type="submission" date="2024-02" db="EMBL/GenBank/DDBJ databases">
        <authorList>
            <person name="Chen Y."/>
            <person name="Shah S."/>
            <person name="Dougan E. K."/>
            <person name="Thang M."/>
            <person name="Chan C."/>
        </authorList>
    </citation>
    <scope>NUCLEOTIDE SEQUENCE [LARGE SCALE GENOMIC DNA]</scope>
</reference>
<keyword evidence="1" id="KW-0812">Transmembrane</keyword>
<sequence length="323" mass="35341">MARRDGENFLDQLNSIGLPCLLGGSVLSLGAFLLHRNEARLKKELELIASMTTSSVERVSSAAERRGLSCGSYEELSGESYTSEPLKSQDGLLAMAVLRKKVAKTEKYLWQKGDPIYETKEVIVDGQRQMQRVDTGRREKGRWIPTVDFSDVEKKTLVAPSGVCFRELGATTSLVRSSPRQICLDLSEFQVAELLQCQQETVTYQPHEGVSVSVNVNSEAQPASRLLGYEIRERLLPVGQEVYALGDIAWRYRASIKGMQGEGCVAVLQPSKVKPSTFSFGSRADFLQQRQREISTSGTAVSILGGLGISCILLGSASLLTSG</sequence>
<proteinExistence type="predicted"/>